<dbReference type="InterPro" id="IPR050095">
    <property type="entry name" value="ECF_ABC_transporter_ATP-bd"/>
</dbReference>
<dbReference type="GO" id="GO:0042626">
    <property type="term" value="F:ATPase-coupled transmembrane transporter activity"/>
    <property type="evidence" value="ECO:0007669"/>
    <property type="project" value="TreeGrafter"/>
</dbReference>
<dbReference type="Gene3D" id="3.40.50.300">
    <property type="entry name" value="P-loop containing nucleotide triphosphate hydrolases"/>
    <property type="match status" value="1"/>
</dbReference>
<dbReference type="Proteomes" id="UP000245657">
    <property type="component" value="Unassembled WGS sequence"/>
</dbReference>
<evidence type="ECO:0000256" key="3">
    <source>
        <dbReference type="ARBA" id="ARBA00022840"/>
    </source>
</evidence>
<dbReference type="PANTHER" id="PTHR43553:SF1">
    <property type="entry name" value="ABC TRANSPORTER I FAMILY MEMBER 11, CHLOROPLASTIC"/>
    <property type="match status" value="1"/>
</dbReference>
<comment type="caution">
    <text evidence="5">The sequence shown here is derived from an EMBL/GenBank/DDBJ whole genome shotgun (WGS) entry which is preliminary data.</text>
</comment>
<accession>A0A2V2MQX1</accession>
<dbReference type="PROSITE" id="PS50893">
    <property type="entry name" value="ABC_TRANSPORTER_2"/>
    <property type="match status" value="1"/>
</dbReference>
<reference evidence="5 6" key="1">
    <citation type="submission" date="2018-05" db="EMBL/GenBank/DDBJ databases">
        <title>Draft genome of Methanospirillum lacunae Ki8-1.</title>
        <authorList>
            <person name="Dueholm M.S."/>
            <person name="Nielsen P.H."/>
            <person name="Bakmann L.F."/>
            <person name="Otzen D.E."/>
        </authorList>
    </citation>
    <scope>NUCLEOTIDE SEQUENCE [LARGE SCALE GENOMIC DNA]</scope>
    <source>
        <strain evidence="5 6">Ki8-1</strain>
    </source>
</reference>
<evidence type="ECO:0000259" key="4">
    <source>
        <dbReference type="PROSITE" id="PS50893"/>
    </source>
</evidence>
<dbReference type="GeneID" id="97547734"/>
<dbReference type="GO" id="GO:0016887">
    <property type="term" value="F:ATP hydrolysis activity"/>
    <property type="evidence" value="ECO:0007669"/>
    <property type="project" value="InterPro"/>
</dbReference>
<dbReference type="Pfam" id="PF00005">
    <property type="entry name" value="ABC_tran"/>
    <property type="match status" value="1"/>
</dbReference>
<evidence type="ECO:0000256" key="1">
    <source>
        <dbReference type="ARBA" id="ARBA00022448"/>
    </source>
</evidence>
<keyword evidence="1" id="KW-0813">Transport</keyword>
<keyword evidence="2" id="KW-0547">Nucleotide-binding</keyword>
<keyword evidence="6" id="KW-1185">Reference proteome</keyword>
<gene>
    <name evidence="5" type="ORF">DK846_14205</name>
</gene>
<sequence>MHLTLEKVSIRRDNFSLLASGTFYQGVHLLTGKVGSGKSTLGEILCRVIEPADGRMTYDGIRTSVLSMQFPEYHITTTTVVEEILSWKRDPDQVLETAGLQGRGCDDLLTLSRGELKRIHLACMLLGKYDLMVLDEPFAGLDEEARYWISSHLSQNRDGITIIISHDITTLPSINHLWEMQEGILSEIGNIPGALRHWKNPPPLIRFLLKNDPELSGLSWQDLVEAACRIRG</sequence>
<dbReference type="InterPro" id="IPR027417">
    <property type="entry name" value="P-loop_NTPase"/>
</dbReference>
<organism evidence="5 6">
    <name type="scientific">Methanospirillum lacunae</name>
    <dbReference type="NCBI Taxonomy" id="668570"/>
    <lineage>
        <taxon>Archaea</taxon>
        <taxon>Methanobacteriati</taxon>
        <taxon>Methanobacteriota</taxon>
        <taxon>Stenosarchaea group</taxon>
        <taxon>Methanomicrobia</taxon>
        <taxon>Methanomicrobiales</taxon>
        <taxon>Methanospirillaceae</taxon>
        <taxon>Methanospirillum</taxon>
    </lineage>
</organism>
<proteinExistence type="predicted"/>
<dbReference type="InterPro" id="IPR003439">
    <property type="entry name" value="ABC_transporter-like_ATP-bd"/>
</dbReference>
<evidence type="ECO:0000313" key="5">
    <source>
        <dbReference type="EMBL" id="PWR70542.1"/>
    </source>
</evidence>
<protein>
    <submittedName>
        <fullName evidence="5">ABC transporter</fullName>
    </submittedName>
</protein>
<evidence type="ECO:0000313" key="6">
    <source>
        <dbReference type="Proteomes" id="UP000245657"/>
    </source>
</evidence>
<dbReference type="RefSeq" id="WP_109969628.1">
    <property type="nucleotide sequence ID" value="NZ_CP176093.1"/>
</dbReference>
<evidence type="ECO:0000256" key="2">
    <source>
        <dbReference type="ARBA" id="ARBA00022741"/>
    </source>
</evidence>
<dbReference type="EMBL" id="QGMY01000011">
    <property type="protein sequence ID" value="PWR70542.1"/>
    <property type="molecule type" value="Genomic_DNA"/>
</dbReference>
<dbReference type="GO" id="GO:0005524">
    <property type="term" value="F:ATP binding"/>
    <property type="evidence" value="ECO:0007669"/>
    <property type="project" value="UniProtKB-KW"/>
</dbReference>
<dbReference type="OrthoDB" id="40048at2157"/>
<keyword evidence="3" id="KW-0067">ATP-binding</keyword>
<name>A0A2V2MQX1_9EURY</name>
<feature type="domain" description="ABC transporter" evidence="4">
    <location>
        <begin position="3"/>
        <end position="207"/>
    </location>
</feature>
<dbReference type="AlphaFoldDB" id="A0A2V2MQX1"/>
<dbReference type="SUPFAM" id="SSF52540">
    <property type="entry name" value="P-loop containing nucleoside triphosphate hydrolases"/>
    <property type="match status" value="1"/>
</dbReference>
<dbReference type="PANTHER" id="PTHR43553">
    <property type="entry name" value="HEAVY METAL TRANSPORTER"/>
    <property type="match status" value="1"/>
</dbReference>